<dbReference type="Proteomes" id="UP000708208">
    <property type="component" value="Unassembled WGS sequence"/>
</dbReference>
<dbReference type="OrthoDB" id="8176814at2759"/>
<comment type="caution">
    <text evidence="1">The sequence shown here is derived from an EMBL/GenBank/DDBJ whole genome shotgun (WGS) entry which is preliminary data.</text>
</comment>
<evidence type="ECO:0000313" key="1">
    <source>
        <dbReference type="EMBL" id="CAG7828173.1"/>
    </source>
</evidence>
<keyword evidence="2" id="KW-1185">Reference proteome</keyword>
<accession>A0A8J2L8N6</accession>
<name>A0A8J2L8N6_9HEXA</name>
<dbReference type="AlphaFoldDB" id="A0A8J2L8N6"/>
<gene>
    <name evidence="1" type="ORF">AFUS01_LOCUS38118</name>
</gene>
<dbReference type="EMBL" id="CAJVCH010546381">
    <property type="protein sequence ID" value="CAG7828173.1"/>
    <property type="molecule type" value="Genomic_DNA"/>
</dbReference>
<protein>
    <submittedName>
        <fullName evidence="1">Uncharacterized protein</fullName>
    </submittedName>
</protein>
<organism evidence="1 2">
    <name type="scientific">Allacma fusca</name>
    <dbReference type="NCBI Taxonomy" id="39272"/>
    <lineage>
        <taxon>Eukaryota</taxon>
        <taxon>Metazoa</taxon>
        <taxon>Ecdysozoa</taxon>
        <taxon>Arthropoda</taxon>
        <taxon>Hexapoda</taxon>
        <taxon>Collembola</taxon>
        <taxon>Symphypleona</taxon>
        <taxon>Sminthuridae</taxon>
        <taxon>Allacma</taxon>
    </lineage>
</organism>
<reference evidence="1" key="1">
    <citation type="submission" date="2021-06" db="EMBL/GenBank/DDBJ databases">
        <authorList>
            <person name="Hodson N. C."/>
            <person name="Mongue J. A."/>
            <person name="Jaron S. K."/>
        </authorList>
    </citation>
    <scope>NUCLEOTIDE SEQUENCE</scope>
</reference>
<sequence>MYCACLKNIADELNQVNQIHNVLNFRGKLEFPGNELFFQTEYSKVGTIQGSIQAYLIVEKLVSKYVKHFGVAIFRQIVQMLAQRISLEPLGISCLGYFTVDKRLMTGLKIGVFPVTAQKKSKNDIGLT</sequence>
<proteinExistence type="predicted"/>
<evidence type="ECO:0000313" key="2">
    <source>
        <dbReference type="Proteomes" id="UP000708208"/>
    </source>
</evidence>